<organism evidence="2 3">
    <name type="scientific">Linum tenue</name>
    <dbReference type="NCBI Taxonomy" id="586396"/>
    <lineage>
        <taxon>Eukaryota</taxon>
        <taxon>Viridiplantae</taxon>
        <taxon>Streptophyta</taxon>
        <taxon>Embryophyta</taxon>
        <taxon>Tracheophyta</taxon>
        <taxon>Spermatophyta</taxon>
        <taxon>Magnoliopsida</taxon>
        <taxon>eudicotyledons</taxon>
        <taxon>Gunneridae</taxon>
        <taxon>Pentapetalae</taxon>
        <taxon>rosids</taxon>
        <taxon>fabids</taxon>
        <taxon>Malpighiales</taxon>
        <taxon>Linaceae</taxon>
        <taxon>Linum</taxon>
    </lineage>
</organism>
<protein>
    <submittedName>
        <fullName evidence="2">Uncharacterized protein</fullName>
    </submittedName>
</protein>
<feature type="compositionally biased region" description="Basic residues" evidence="1">
    <location>
        <begin position="1"/>
        <end position="10"/>
    </location>
</feature>
<feature type="non-terminal residue" evidence="2">
    <location>
        <position position="108"/>
    </location>
</feature>
<evidence type="ECO:0000256" key="1">
    <source>
        <dbReference type="SAM" id="MobiDB-lite"/>
    </source>
</evidence>
<evidence type="ECO:0000313" key="2">
    <source>
        <dbReference type="EMBL" id="CAI0400173.1"/>
    </source>
</evidence>
<evidence type="ECO:0000313" key="3">
    <source>
        <dbReference type="Proteomes" id="UP001154282"/>
    </source>
</evidence>
<proteinExistence type="predicted"/>
<accession>A0AAV0IRQ3</accession>
<gene>
    <name evidence="2" type="ORF">LITE_LOCUS10643</name>
</gene>
<keyword evidence="3" id="KW-1185">Reference proteome</keyword>
<name>A0AAV0IRQ3_9ROSI</name>
<feature type="region of interest" description="Disordered" evidence="1">
    <location>
        <begin position="1"/>
        <end position="60"/>
    </location>
</feature>
<feature type="compositionally biased region" description="Basic and acidic residues" evidence="1">
    <location>
        <begin position="12"/>
        <end position="24"/>
    </location>
</feature>
<dbReference type="EMBL" id="CAMGYJ010000004">
    <property type="protein sequence ID" value="CAI0400173.1"/>
    <property type="molecule type" value="Genomic_DNA"/>
</dbReference>
<dbReference type="Proteomes" id="UP001154282">
    <property type="component" value="Unassembled WGS sequence"/>
</dbReference>
<reference evidence="2" key="1">
    <citation type="submission" date="2022-08" db="EMBL/GenBank/DDBJ databases">
        <authorList>
            <person name="Gutierrez-Valencia J."/>
        </authorList>
    </citation>
    <scope>NUCLEOTIDE SEQUENCE</scope>
</reference>
<dbReference type="AlphaFoldDB" id="A0AAV0IRQ3"/>
<sequence length="108" mass="11814">MRKKAARGTSKRTQESPKEQRDELGGSLRRSARLQPTSSPGSPQLRPNPASFTKKPKIQGHAKSPWVFPELFPRSSTKPVLTPCTLGLHSSKMVEKPSIVTHQDAAAS</sequence>
<comment type="caution">
    <text evidence="2">The sequence shown here is derived from an EMBL/GenBank/DDBJ whole genome shotgun (WGS) entry which is preliminary data.</text>
</comment>